<dbReference type="Proteomes" id="UP000188604">
    <property type="component" value="Chromosome"/>
</dbReference>
<keyword evidence="4" id="KW-1185">Reference proteome</keyword>
<evidence type="ECO:0000313" key="4">
    <source>
        <dbReference type="Proteomes" id="UP000188604"/>
    </source>
</evidence>
<dbReference type="RefSeq" id="WP_077807085.1">
    <property type="nucleotide sequence ID" value="NZ_CP014691.1"/>
</dbReference>
<evidence type="ECO:0000259" key="2">
    <source>
        <dbReference type="PROSITE" id="PS50983"/>
    </source>
</evidence>
<keyword evidence="1" id="KW-0732">Signal</keyword>
<proteinExistence type="predicted"/>
<dbReference type="InterPro" id="IPR002491">
    <property type="entry name" value="ABC_transptr_periplasmic_BD"/>
</dbReference>
<dbReference type="Gene3D" id="3.40.50.1980">
    <property type="entry name" value="Nitrogenase molybdenum iron protein domain"/>
    <property type="match status" value="2"/>
</dbReference>
<dbReference type="EMBL" id="CP014691">
    <property type="protein sequence ID" value="AQS88068.1"/>
    <property type="molecule type" value="Genomic_DNA"/>
</dbReference>
<dbReference type="Pfam" id="PF01497">
    <property type="entry name" value="Peripla_BP_2"/>
    <property type="match status" value="1"/>
</dbReference>
<feature type="chain" id="PRO_5012956638" evidence="1">
    <location>
        <begin position="21"/>
        <end position="317"/>
    </location>
</feature>
<evidence type="ECO:0000256" key="1">
    <source>
        <dbReference type="SAM" id="SignalP"/>
    </source>
</evidence>
<organism evidence="3 4">
    <name type="scientific">Neoasaia chiangmaiensis</name>
    <dbReference type="NCBI Taxonomy" id="320497"/>
    <lineage>
        <taxon>Bacteria</taxon>
        <taxon>Pseudomonadati</taxon>
        <taxon>Pseudomonadota</taxon>
        <taxon>Alphaproteobacteria</taxon>
        <taxon>Acetobacterales</taxon>
        <taxon>Acetobacteraceae</taxon>
        <taxon>Neoasaia</taxon>
    </lineage>
</organism>
<dbReference type="SUPFAM" id="SSF53807">
    <property type="entry name" value="Helical backbone' metal receptor"/>
    <property type="match status" value="1"/>
</dbReference>
<dbReference type="PANTHER" id="PTHR30535:SF34">
    <property type="entry name" value="MOLYBDATE-BINDING PROTEIN MOLA"/>
    <property type="match status" value="1"/>
</dbReference>
<dbReference type="Gene3D" id="1.20.58.2180">
    <property type="match status" value="1"/>
</dbReference>
<sequence length="317" mass="35037">MRILWKRMLGALLLPGLAQAAPPQRIADAWYAHNATLILLGATDRIVATVDDPKRVPWMFHIKPQLARASFVPTEAMNAEELLRLRADLVFVTRSGHSAPALRAAGLNVVEEGFSTFDGLLDCVTSTAALLEDPKAMARARDYRQAFEAELRDSAAVAHEPPRVLHVQSLRPLKVDGDGTIIDAWIRHAGGMNAAMGVHGNMQTVTIEQVLAWNPSIVIIGARAGDPGQLSHDPLWQRVAAVRDGHVYRNPEGVFPWDRYSPEMLLQLQWARDIVQKGGVDRPAMIERIRSFYRRFYDSALDASDAGRILDGLPPVP</sequence>
<reference evidence="3 4" key="1">
    <citation type="submission" date="2016-03" db="EMBL/GenBank/DDBJ databases">
        <title>Acetic acid bacteria sequencing.</title>
        <authorList>
            <person name="Brandt J."/>
            <person name="Jakob F."/>
            <person name="Vogel R.F."/>
        </authorList>
    </citation>
    <scope>NUCLEOTIDE SEQUENCE [LARGE SCALE GENOMIC DNA]</scope>
    <source>
        <strain evidence="3 4">NBRC 101099</strain>
    </source>
</reference>
<dbReference type="STRING" id="320497.A0U93_09050"/>
<dbReference type="OrthoDB" id="9775594at2"/>
<evidence type="ECO:0000313" key="3">
    <source>
        <dbReference type="EMBL" id="AQS88068.1"/>
    </source>
</evidence>
<gene>
    <name evidence="3" type="ORF">A0U93_09050</name>
</gene>
<dbReference type="KEGG" id="nch:A0U93_09050"/>
<protein>
    <submittedName>
        <fullName evidence="3">Iron ABC transporter substrate-binding protein</fullName>
    </submittedName>
</protein>
<dbReference type="AlphaFoldDB" id="A0A1U9KQI9"/>
<dbReference type="PROSITE" id="PS50983">
    <property type="entry name" value="FE_B12_PBP"/>
    <property type="match status" value="1"/>
</dbReference>
<dbReference type="InterPro" id="IPR050902">
    <property type="entry name" value="ABC_Transporter_SBP"/>
</dbReference>
<dbReference type="PANTHER" id="PTHR30535">
    <property type="entry name" value="VITAMIN B12-BINDING PROTEIN"/>
    <property type="match status" value="1"/>
</dbReference>
<accession>A0A1U9KQI9</accession>
<feature type="signal peptide" evidence="1">
    <location>
        <begin position="1"/>
        <end position="20"/>
    </location>
</feature>
<name>A0A1U9KQI9_9PROT</name>
<feature type="domain" description="Fe/B12 periplasmic-binding" evidence="2">
    <location>
        <begin position="25"/>
        <end position="282"/>
    </location>
</feature>